<dbReference type="InterPro" id="IPR011095">
    <property type="entry name" value="Dala_Dala_lig_C"/>
</dbReference>
<accession>A0A5N7KL03</accession>
<evidence type="ECO:0000256" key="2">
    <source>
        <dbReference type="PROSITE-ProRule" id="PRU00409"/>
    </source>
</evidence>
<dbReference type="Proteomes" id="UP000326112">
    <property type="component" value="Unassembled WGS sequence"/>
</dbReference>
<evidence type="ECO:0000256" key="1">
    <source>
        <dbReference type="ARBA" id="ARBA00022598"/>
    </source>
</evidence>
<dbReference type="Pfam" id="PF07478">
    <property type="entry name" value="Dala_Dala_lig_C"/>
    <property type="match status" value="1"/>
</dbReference>
<keyword evidence="2" id="KW-0067">ATP-binding</keyword>
<gene>
    <name evidence="4" type="ORF">F0169_10205</name>
</gene>
<organism evidence="4 5">
    <name type="scientific">Pseudomonas kitaguniensis</name>
    <dbReference type="NCBI Taxonomy" id="2607908"/>
    <lineage>
        <taxon>Bacteria</taxon>
        <taxon>Pseudomonadati</taxon>
        <taxon>Pseudomonadota</taxon>
        <taxon>Gammaproteobacteria</taxon>
        <taxon>Pseudomonadales</taxon>
        <taxon>Pseudomonadaceae</taxon>
        <taxon>Pseudomonas</taxon>
    </lineage>
</organism>
<keyword evidence="5" id="KW-1185">Reference proteome</keyword>
<comment type="caution">
    <text evidence="4">The sequence shown here is derived from an EMBL/GenBank/DDBJ whole genome shotgun (WGS) entry which is preliminary data.</text>
</comment>
<name>A0A5N7KL03_9PSED</name>
<evidence type="ECO:0000313" key="5">
    <source>
        <dbReference type="Proteomes" id="UP000326112"/>
    </source>
</evidence>
<dbReference type="Gene3D" id="3.30.470.20">
    <property type="entry name" value="ATP-grasp fold, B domain"/>
    <property type="match status" value="1"/>
</dbReference>
<reference evidence="4 5" key="2">
    <citation type="journal article" date="2023" name="Plant Pathol.">
        <title>Dismantling and reorganizing Pseudomonas marginalis sensu#lato.</title>
        <authorList>
            <person name="Sawada H."/>
            <person name="Fujikawa T."/>
            <person name="Satou M."/>
        </authorList>
    </citation>
    <scope>NUCLEOTIDE SEQUENCE [LARGE SCALE GENOMIC DNA]</scope>
    <source>
        <strain evidence="4 5">MAFF 212408</strain>
    </source>
</reference>
<feature type="domain" description="ATP-grasp" evidence="3">
    <location>
        <begin position="37"/>
        <end position="91"/>
    </location>
</feature>
<sequence length="97" mass="11088">MTIKPLLTEKLYDVTNSLSAHVPDLIRANVNTMRATLKLERYARFDFIIRDDTPYLLEINTLPGLNTQSVFVKACLLAGIHYDEMIRKIIGSSHIRV</sequence>
<evidence type="ECO:0000259" key="3">
    <source>
        <dbReference type="PROSITE" id="PS50975"/>
    </source>
</evidence>
<dbReference type="RefSeq" id="WP_152746433.1">
    <property type="nucleotide sequence ID" value="NZ_VUAZ01000053.1"/>
</dbReference>
<reference evidence="4 5" key="1">
    <citation type="journal article" date="2020" name="Int. J. Syst. Evol. Microbiol.">
        <title>Pseudomonas kitaguniensis sp. nov., a pathogen causing bacterial rot of Welsh onion in Japan.</title>
        <authorList>
            <person name="Sawada H."/>
            <person name="Fujikawa T."/>
            <person name="Nishiwaki Y."/>
            <person name="Horita H."/>
        </authorList>
    </citation>
    <scope>NUCLEOTIDE SEQUENCE [LARGE SCALE GENOMIC DNA]</scope>
    <source>
        <strain evidence="4 5">MAFF 212408</strain>
    </source>
</reference>
<dbReference type="SUPFAM" id="SSF56059">
    <property type="entry name" value="Glutathione synthetase ATP-binding domain-like"/>
    <property type="match status" value="1"/>
</dbReference>
<evidence type="ECO:0000313" key="4">
    <source>
        <dbReference type="EMBL" id="MPR02405.1"/>
    </source>
</evidence>
<dbReference type="PROSITE" id="PS50975">
    <property type="entry name" value="ATP_GRASP"/>
    <property type="match status" value="1"/>
</dbReference>
<protein>
    <recommendedName>
        <fullName evidence="3">ATP-grasp domain-containing protein</fullName>
    </recommendedName>
</protein>
<keyword evidence="2" id="KW-0547">Nucleotide-binding</keyword>
<keyword evidence="1" id="KW-0436">Ligase</keyword>
<proteinExistence type="predicted"/>
<dbReference type="EMBL" id="VUAZ01000053">
    <property type="protein sequence ID" value="MPR02405.1"/>
    <property type="molecule type" value="Genomic_DNA"/>
</dbReference>
<dbReference type="InterPro" id="IPR011761">
    <property type="entry name" value="ATP-grasp"/>
</dbReference>